<feature type="region of interest" description="Disordered" evidence="13">
    <location>
        <begin position="1"/>
        <end position="40"/>
    </location>
</feature>
<evidence type="ECO:0000256" key="7">
    <source>
        <dbReference type="ARBA" id="ARBA00022833"/>
    </source>
</evidence>
<evidence type="ECO:0000313" key="15">
    <source>
        <dbReference type="Ensembl" id="ENSPCEP00000022248.1"/>
    </source>
</evidence>
<feature type="compositionally biased region" description="Polar residues" evidence="13">
    <location>
        <begin position="168"/>
        <end position="184"/>
    </location>
</feature>
<dbReference type="PANTHER" id="PTHR23226:SF416">
    <property type="entry name" value="FI01424P"/>
    <property type="match status" value="1"/>
</dbReference>
<evidence type="ECO:0000256" key="2">
    <source>
        <dbReference type="ARBA" id="ARBA00004123"/>
    </source>
</evidence>
<keyword evidence="4" id="KW-0479">Metal-binding</keyword>
<keyword evidence="10" id="KW-0804">Transcription</keyword>
<evidence type="ECO:0000256" key="11">
    <source>
        <dbReference type="ARBA" id="ARBA00023242"/>
    </source>
</evidence>
<comment type="similarity">
    <text evidence="3">Belongs to the krueppel C2H2-type zinc-finger protein family.</text>
</comment>
<dbReference type="AlphaFoldDB" id="A0A8C8SQG0"/>
<dbReference type="GO" id="GO:0042802">
    <property type="term" value="F:identical protein binding"/>
    <property type="evidence" value="ECO:0007669"/>
    <property type="project" value="UniProtKB-ARBA"/>
</dbReference>
<comment type="function">
    <text evidence="1">May be involved in transcriptional regulation.</text>
</comment>
<evidence type="ECO:0000313" key="16">
    <source>
        <dbReference type="Proteomes" id="UP000694393"/>
    </source>
</evidence>
<feature type="region of interest" description="Disordered" evidence="13">
    <location>
        <begin position="158"/>
        <end position="184"/>
    </location>
</feature>
<evidence type="ECO:0000256" key="12">
    <source>
        <dbReference type="PROSITE-ProRule" id="PRU00042"/>
    </source>
</evidence>
<accession>A0A8C8SQG0</accession>
<dbReference type="Pfam" id="PF13465">
    <property type="entry name" value="zf-H2C2_2"/>
    <property type="match status" value="1"/>
</dbReference>
<evidence type="ECO:0000256" key="6">
    <source>
        <dbReference type="ARBA" id="ARBA00022771"/>
    </source>
</evidence>
<reference evidence="15" key="1">
    <citation type="submission" date="2025-05" db="UniProtKB">
        <authorList>
            <consortium name="Ensembl"/>
        </authorList>
    </citation>
    <scope>IDENTIFICATION</scope>
</reference>
<keyword evidence="9" id="KW-0238">DNA-binding</keyword>
<keyword evidence="7" id="KW-0862">Zinc</keyword>
<feature type="domain" description="C2H2-type" evidence="14">
    <location>
        <begin position="139"/>
        <end position="166"/>
    </location>
</feature>
<name>A0A8C8SQG0_9SAUR</name>
<dbReference type="Ensembl" id="ENSPCET00000022971.1">
    <property type="protein sequence ID" value="ENSPCEP00000022220.1"/>
    <property type="gene ID" value="ENSPCEG00000016999.1"/>
</dbReference>
<evidence type="ECO:0000259" key="14">
    <source>
        <dbReference type="PROSITE" id="PS50157"/>
    </source>
</evidence>
<feature type="domain" description="C2H2-type" evidence="14">
    <location>
        <begin position="82"/>
        <end position="109"/>
    </location>
</feature>
<organism evidence="15 16">
    <name type="scientific">Pelusios castaneus</name>
    <name type="common">West African mud turtle</name>
    <dbReference type="NCBI Taxonomy" id="367368"/>
    <lineage>
        <taxon>Eukaryota</taxon>
        <taxon>Metazoa</taxon>
        <taxon>Chordata</taxon>
        <taxon>Craniata</taxon>
        <taxon>Vertebrata</taxon>
        <taxon>Euteleostomi</taxon>
        <taxon>Archelosauria</taxon>
        <taxon>Testudinata</taxon>
        <taxon>Testudines</taxon>
        <taxon>Pleurodira</taxon>
        <taxon>Pelomedusidae</taxon>
        <taxon>Pelusios</taxon>
    </lineage>
</organism>
<evidence type="ECO:0000256" key="1">
    <source>
        <dbReference type="ARBA" id="ARBA00003767"/>
    </source>
</evidence>
<dbReference type="SMART" id="SM00355">
    <property type="entry name" value="ZnF_C2H2"/>
    <property type="match status" value="3"/>
</dbReference>
<dbReference type="FunFam" id="3.30.160.60:FF:000496">
    <property type="entry name" value="Zinc finger with KRAB and SCAN domains 1"/>
    <property type="match status" value="1"/>
</dbReference>
<dbReference type="GO" id="GO:0000981">
    <property type="term" value="F:DNA-binding transcription factor activity, RNA polymerase II-specific"/>
    <property type="evidence" value="ECO:0007669"/>
    <property type="project" value="TreeGrafter"/>
</dbReference>
<comment type="subcellular location">
    <subcellularLocation>
        <location evidence="2">Nucleus</location>
    </subcellularLocation>
</comment>
<keyword evidence="5" id="KW-0677">Repeat</keyword>
<evidence type="ECO:0000256" key="13">
    <source>
        <dbReference type="SAM" id="MobiDB-lite"/>
    </source>
</evidence>
<dbReference type="InterPro" id="IPR036236">
    <property type="entry name" value="Znf_C2H2_sf"/>
</dbReference>
<evidence type="ECO:0000256" key="10">
    <source>
        <dbReference type="ARBA" id="ARBA00023163"/>
    </source>
</evidence>
<dbReference type="Pfam" id="PF00096">
    <property type="entry name" value="zf-C2H2"/>
    <property type="match status" value="1"/>
</dbReference>
<dbReference type="Ensembl" id="ENSPCET00000023000.1">
    <property type="protein sequence ID" value="ENSPCEP00000022248.1"/>
    <property type="gene ID" value="ENSPCEG00000017012.1"/>
</dbReference>
<proteinExistence type="inferred from homology"/>
<dbReference type="PROSITE" id="PS00028">
    <property type="entry name" value="ZINC_FINGER_C2H2_1"/>
    <property type="match status" value="3"/>
</dbReference>
<sequence>LSDPEDSSSQADPPESQARFQIEDCSSSSTKQVRSLGHKPSLTKYQPQETYRCRECMEHFSKTRCLDIQKRMDTDRIKESPILCPYCGKNFTCRSDLIRHQRIHTGERPYQCAQCDKAFNQHHHLVDHQKIHTRKEKPCECSECGRAYTRKQQLLKHKRNHRKKNCNIRESQSSETLRGHQGNL</sequence>
<dbReference type="InterPro" id="IPR013087">
    <property type="entry name" value="Znf_C2H2_type"/>
</dbReference>
<dbReference type="Gene3D" id="3.30.160.60">
    <property type="entry name" value="Classic Zinc Finger"/>
    <property type="match status" value="3"/>
</dbReference>
<evidence type="ECO:0000256" key="9">
    <source>
        <dbReference type="ARBA" id="ARBA00023125"/>
    </source>
</evidence>
<feature type="compositionally biased region" description="Polar residues" evidence="13">
    <location>
        <begin position="24"/>
        <end position="33"/>
    </location>
</feature>
<dbReference type="FunFam" id="3.30.160.60:FF:000383">
    <property type="entry name" value="Uncharacterized protein"/>
    <property type="match status" value="1"/>
</dbReference>
<protein>
    <recommendedName>
        <fullName evidence="14">C2H2-type domain-containing protein</fullName>
    </recommendedName>
</protein>
<dbReference type="GO" id="GO:0005634">
    <property type="term" value="C:nucleus"/>
    <property type="evidence" value="ECO:0007669"/>
    <property type="project" value="UniProtKB-SubCell"/>
</dbReference>
<feature type="domain" description="C2H2-type" evidence="14">
    <location>
        <begin position="110"/>
        <end position="137"/>
    </location>
</feature>
<evidence type="ECO:0000256" key="5">
    <source>
        <dbReference type="ARBA" id="ARBA00022737"/>
    </source>
</evidence>
<dbReference type="GO" id="GO:0008270">
    <property type="term" value="F:zinc ion binding"/>
    <property type="evidence" value="ECO:0007669"/>
    <property type="project" value="UniProtKB-KW"/>
</dbReference>
<keyword evidence="6 12" id="KW-0863">Zinc-finger</keyword>
<dbReference type="GO" id="GO:0000978">
    <property type="term" value="F:RNA polymerase II cis-regulatory region sequence-specific DNA binding"/>
    <property type="evidence" value="ECO:0007669"/>
    <property type="project" value="TreeGrafter"/>
</dbReference>
<dbReference type="SUPFAM" id="SSF57667">
    <property type="entry name" value="beta-beta-alpha zinc fingers"/>
    <property type="match status" value="2"/>
</dbReference>
<dbReference type="PROSITE" id="PS50157">
    <property type="entry name" value="ZINC_FINGER_C2H2_2"/>
    <property type="match status" value="3"/>
</dbReference>
<evidence type="ECO:0000256" key="3">
    <source>
        <dbReference type="ARBA" id="ARBA00006991"/>
    </source>
</evidence>
<evidence type="ECO:0000256" key="8">
    <source>
        <dbReference type="ARBA" id="ARBA00023015"/>
    </source>
</evidence>
<evidence type="ECO:0000256" key="4">
    <source>
        <dbReference type="ARBA" id="ARBA00022723"/>
    </source>
</evidence>
<dbReference type="FunFam" id="3.30.160.60:FF:000016">
    <property type="entry name" value="zinc finger protein 37 homolog"/>
    <property type="match status" value="1"/>
</dbReference>
<dbReference type="PANTHER" id="PTHR23226">
    <property type="entry name" value="ZINC FINGER AND SCAN DOMAIN-CONTAINING"/>
    <property type="match status" value="1"/>
</dbReference>
<keyword evidence="11" id="KW-0539">Nucleus</keyword>
<dbReference type="Proteomes" id="UP000694393">
    <property type="component" value="Unplaced"/>
</dbReference>
<keyword evidence="8" id="KW-0805">Transcription regulation</keyword>
<keyword evidence="16" id="KW-1185">Reference proteome</keyword>